<dbReference type="Pfam" id="PF12838">
    <property type="entry name" value="Fer4_7"/>
    <property type="match status" value="1"/>
</dbReference>
<feature type="domain" description="4Fe-4S ferredoxin-type" evidence="1">
    <location>
        <begin position="4"/>
        <end position="33"/>
    </location>
</feature>
<dbReference type="InterPro" id="IPR017896">
    <property type="entry name" value="4Fe4S_Fe-S-bd"/>
</dbReference>
<dbReference type="EMBL" id="CYYV01000009">
    <property type="protein sequence ID" value="CUO45184.1"/>
    <property type="molecule type" value="Genomic_DNA"/>
</dbReference>
<keyword evidence="2" id="KW-0456">Lyase</keyword>
<organism evidence="2 3">
    <name type="scientific">Fusicatenibacter saccharivorans</name>
    <dbReference type="NCBI Taxonomy" id="1150298"/>
    <lineage>
        <taxon>Bacteria</taxon>
        <taxon>Bacillati</taxon>
        <taxon>Bacillota</taxon>
        <taxon>Clostridia</taxon>
        <taxon>Lachnospirales</taxon>
        <taxon>Lachnospiraceae</taxon>
        <taxon>Fusicatenibacter</taxon>
    </lineage>
</organism>
<protein>
    <submittedName>
        <fullName evidence="2">Formate hydrogenlyase complex iron-sulfur subunit</fullName>
    </submittedName>
</protein>
<dbReference type="SUPFAM" id="SSF54862">
    <property type="entry name" value="4Fe-4S ferredoxins"/>
    <property type="match status" value="1"/>
</dbReference>
<proteinExistence type="predicted"/>
<evidence type="ECO:0000313" key="3">
    <source>
        <dbReference type="Proteomes" id="UP000095706"/>
    </source>
</evidence>
<sequence>MRNIISEKNETNCCGCGACSKCCPRHAIYMEEDENGFDYPKIDESKCTECGKCLKVCSFEKKEQSRKETYAAQAKDTDLEENASGGIFTVLAQEVLKRKGIVYGCAMLYENQNLVIKHIGIDKIEELCKLKGSKYVQSNLENVYVEIKRHLEHNETVLFSGTPCQIAGLRGYLQRTYANLYTIEIICHGVPSAKLFQNYLGYIESKEGKKIAGFYFRDKSSGWKLYGKMILENRDGSQKERYFEPEESSYYQMFLNGYTYRKSCYFCPFASEYRQGDITIGDYWGIELVHPEYLKKYGGEIEKEKGVSCLIVNNDQGRTMLAKYGSNIIKYPSSYQRAAKYNAQLVQPSALKRQREKVMKLQKQNYACVERWYQKRRNRILFVRKLRSMIPKRIKIFIRKIKV</sequence>
<name>A0A174F526_9FIRM</name>
<dbReference type="Proteomes" id="UP000095706">
    <property type="component" value="Unassembled WGS sequence"/>
</dbReference>
<dbReference type="InterPro" id="IPR007525">
    <property type="entry name" value="FrhB_FdhB_C"/>
</dbReference>
<gene>
    <name evidence="2" type="ORF">ERS852406_02001</name>
</gene>
<dbReference type="InterPro" id="IPR052977">
    <property type="entry name" value="Polyferredoxin-like_ET"/>
</dbReference>
<evidence type="ECO:0000259" key="1">
    <source>
        <dbReference type="PROSITE" id="PS51379"/>
    </source>
</evidence>
<evidence type="ECO:0000313" key="2">
    <source>
        <dbReference type="EMBL" id="CUO45184.1"/>
    </source>
</evidence>
<dbReference type="Gene3D" id="3.30.70.20">
    <property type="match status" value="1"/>
</dbReference>
<dbReference type="AlphaFoldDB" id="A0A174F526"/>
<dbReference type="GO" id="GO:0016829">
    <property type="term" value="F:lyase activity"/>
    <property type="evidence" value="ECO:0007669"/>
    <property type="project" value="UniProtKB-KW"/>
</dbReference>
<dbReference type="RefSeq" id="WP_055227932.1">
    <property type="nucleotide sequence ID" value="NZ_CYYV01000009.1"/>
</dbReference>
<reference evidence="2 3" key="1">
    <citation type="submission" date="2015-09" db="EMBL/GenBank/DDBJ databases">
        <authorList>
            <consortium name="Pathogen Informatics"/>
        </authorList>
    </citation>
    <scope>NUCLEOTIDE SEQUENCE [LARGE SCALE GENOMIC DNA]</scope>
    <source>
        <strain evidence="2 3">2789STDY5608849</strain>
    </source>
</reference>
<accession>A0A174F526</accession>
<dbReference type="Pfam" id="PF04432">
    <property type="entry name" value="FrhB_FdhB_C"/>
    <property type="match status" value="1"/>
</dbReference>
<dbReference type="PROSITE" id="PS51379">
    <property type="entry name" value="4FE4S_FER_2"/>
    <property type="match status" value="2"/>
</dbReference>
<dbReference type="PANTHER" id="PTHR43193">
    <property type="match status" value="1"/>
</dbReference>
<feature type="domain" description="4Fe-4S ferredoxin-type" evidence="1">
    <location>
        <begin position="38"/>
        <end position="67"/>
    </location>
</feature>
<dbReference type="PANTHER" id="PTHR43193:SF2">
    <property type="entry name" value="POLYFERREDOXIN PROTEIN FWDF"/>
    <property type="match status" value="1"/>
</dbReference>